<evidence type="ECO:0000256" key="8">
    <source>
        <dbReference type="SAM" id="Phobius"/>
    </source>
</evidence>
<evidence type="ECO:0000256" key="6">
    <source>
        <dbReference type="ARBA" id="ARBA00023136"/>
    </source>
</evidence>
<feature type="transmembrane region" description="Helical" evidence="8">
    <location>
        <begin position="382"/>
        <end position="401"/>
    </location>
</feature>
<feature type="transmembrane region" description="Helical" evidence="8">
    <location>
        <begin position="421"/>
        <end position="438"/>
    </location>
</feature>
<dbReference type="RefSeq" id="XP_040718478.1">
    <property type="nucleotide sequence ID" value="XM_040855361.1"/>
</dbReference>
<dbReference type="FunFam" id="1.20.1740.10:FF:000006">
    <property type="entry name" value="General amino acid permease"/>
    <property type="match status" value="1"/>
</dbReference>
<dbReference type="GeneID" id="63771573"/>
<dbReference type="Gene3D" id="1.20.1740.10">
    <property type="entry name" value="Amino acid/polyamine transporter I"/>
    <property type="match status" value="1"/>
</dbReference>
<dbReference type="InterPro" id="IPR050524">
    <property type="entry name" value="APC_YAT"/>
</dbReference>
<keyword evidence="2" id="KW-0813">Transport</keyword>
<feature type="transmembrane region" description="Helical" evidence="8">
    <location>
        <begin position="195"/>
        <end position="212"/>
    </location>
</feature>
<evidence type="ECO:0000256" key="2">
    <source>
        <dbReference type="ARBA" id="ARBA00022448"/>
    </source>
</evidence>
<sequence length="562" mass="62427">MNFATEHQYGVDPGEDTKKVETPEKYDDNIHEGSVETHDNVDELKRHLGNRQIQLIAIGGSIGTALFVSIGGGLMAGGPGSLFIAYTLYSCLLGLVNNCIAEMVIYMPVSGSFVRMAGKWVDESFGFMAGWNFFLYEACLIPFEISALNLVLTFWRDDIPVGAVCAICIVLYGLFNVVAVKYYGEAEFWLSSGKLLLLVMLFCFTFVTMVGGNPQHDAFGFRYWSNPGSFAEYVTTGSLGRFEGFLGALFSAAFTIVGPEYLAMVAGETIRPRTYLKNGFKTMYWRFGAFFIGGALCVGIILPYNDPTLQNAGTGTANGSPYVIAMQNMGISVFPHITNALMVTSIFSAGNAYTYCAMRSLYGLSLEGQAPKIFSKCTKQGIPIYAFAMVMCFPFLSFLQVSNNTAQVVTWFANLTEAAQLIDYIVMAVTYICFHRALKAQGIDRDTLPYKGWFQPWCGYIGAGGMTIMVCIYGYTTFLPGWWDVGTFFSYYTMVFVAIITFTFWKVLKKTRFVSAAQADLVWDKPIIDAYENSITEPPTKFREELMIMIGMKKRKTHLGVE</sequence>
<feature type="region of interest" description="Disordered" evidence="7">
    <location>
        <begin position="1"/>
        <end position="21"/>
    </location>
</feature>
<dbReference type="EMBL" id="MCFJ01000003">
    <property type="protein sequence ID" value="ORY68191.1"/>
    <property type="molecule type" value="Genomic_DNA"/>
</dbReference>
<evidence type="ECO:0000313" key="11">
    <source>
        <dbReference type="Proteomes" id="UP000193689"/>
    </source>
</evidence>
<evidence type="ECO:0000259" key="9">
    <source>
        <dbReference type="Pfam" id="PF00324"/>
    </source>
</evidence>
<organism evidence="10 11">
    <name type="scientific">Pseudomassariella vexata</name>
    <dbReference type="NCBI Taxonomy" id="1141098"/>
    <lineage>
        <taxon>Eukaryota</taxon>
        <taxon>Fungi</taxon>
        <taxon>Dikarya</taxon>
        <taxon>Ascomycota</taxon>
        <taxon>Pezizomycotina</taxon>
        <taxon>Sordariomycetes</taxon>
        <taxon>Xylariomycetidae</taxon>
        <taxon>Amphisphaeriales</taxon>
        <taxon>Pseudomassariaceae</taxon>
        <taxon>Pseudomassariella</taxon>
    </lineage>
</organism>
<evidence type="ECO:0000256" key="7">
    <source>
        <dbReference type="SAM" id="MobiDB-lite"/>
    </source>
</evidence>
<name>A0A1Y2E9E5_9PEZI</name>
<keyword evidence="5 8" id="KW-1133">Transmembrane helix</keyword>
<dbReference type="Proteomes" id="UP000193689">
    <property type="component" value="Unassembled WGS sequence"/>
</dbReference>
<dbReference type="PIRSF" id="PIRSF006060">
    <property type="entry name" value="AA_transporter"/>
    <property type="match status" value="1"/>
</dbReference>
<dbReference type="GO" id="GO:0015171">
    <property type="term" value="F:amino acid transmembrane transporter activity"/>
    <property type="evidence" value="ECO:0007669"/>
    <property type="project" value="TreeGrafter"/>
</dbReference>
<keyword evidence="3 8" id="KW-0812">Transmembrane</keyword>
<feature type="transmembrane region" description="Helical" evidence="8">
    <location>
        <begin position="244"/>
        <end position="263"/>
    </location>
</feature>
<feature type="transmembrane region" description="Helical" evidence="8">
    <location>
        <begin position="336"/>
        <end position="356"/>
    </location>
</feature>
<dbReference type="AlphaFoldDB" id="A0A1Y2E9E5"/>
<comment type="caution">
    <text evidence="10">The sequence shown here is derived from an EMBL/GenBank/DDBJ whole genome shotgun (WGS) entry which is preliminary data.</text>
</comment>
<keyword evidence="6 8" id="KW-0472">Membrane</keyword>
<keyword evidence="4" id="KW-0029">Amino-acid transport</keyword>
<gene>
    <name evidence="10" type="ORF">BCR38DRAFT_334962</name>
</gene>
<dbReference type="STRING" id="1141098.A0A1Y2E9E5"/>
<keyword evidence="11" id="KW-1185">Reference proteome</keyword>
<evidence type="ECO:0000256" key="5">
    <source>
        <dbReference type="ARBA" id="ARBA00022989"/>
    </source>
</evidence>
<dbReference type="InParanoid" id="A0A1Y2E9E5"/>
<evidence type="ECO:0000256" key="4">
    <source>
        <dbReference type="ARBA" id="ARBA00022970"/>
    </source>
</evidence>
<protein>
    <submittedName>
        <fullName evidence="10">Histidine permease</fullName>
    </submittedName>
</protein>
<feature type="transmembrane region" description="Helical" evidence="8">
    <location>
        <begin position="489"/>
        <end position="508"/>
    </location>
</feature>
<evidence type="ECO:0000313" key="10">
    <source>
        <dbReference type="EMBL" id="ORY68191.1"/>
    </source>
</evidence>
<feature type="transmembrane region" description="Helical" evidence="8">
    <location>
        <begin position="284"/>
        <end position="304"/>
    </location>
</feature>
<feature type="domain" description="Amino acid permease/ SLC12A" evidence="9">
    <location>
        <begin position="53"/>
        <end position="513"/>
    </location>
</feature>
<dbReference type="OrthoDB" id="10062876at2759"/>
<feature type="transmembrane region" description="Helical" evidence="8">
    <location>
        <begin position="130"/>
        <end position="155"/>
    </location>
</feature>
<dbReference type="GO" id="GO:0016020">
    <property type="term" value="C:membrane"/>
    <property type="evidence" value="ECO:0007669"/>
    <property type="project" value="UniProtKB-SubCell"/>
</dbReference>
<evidence type="ECO:0000256" key="1">
    <source>
        <dbReference type="ARBA" id="ARBA00004141"/>
    </source>
</evidence>
<reference evidence="10 11" key="1">
    <citation type="submission" date="2016-07" db="EMBL/GenBank/DDBJ databases">
        <title>Pervasive Adenine N6-methylation of Active Genes in Fungi.</title>
        <authorList>
            <consortium name="DOE Joint Genome Institute"/>
            <person name="Mondo S.J."/>
            <person name="Dannebaum R.O."/>
            <person name="Kuo R.C."/>
            <person name="Labutti K."/>
            <person name="Haridas S."/>
            <person name="Kuo A."/>
            <person name="Salamov A."/>
            <person name="Ahrendt S.R."/>
            <person name="Lipzen A."/>
            <person name="Sullivan W."/>
            <person name="Andreopoulos W.B."/>
            <person name="Clum A."/>
            <person name="Lindquist E."/>
            <person name="Daum C."/>
            <person name="Ramamoorthy G.K."/>
            <person name="Gryganskyi A."/>
            <person name="Culley D."/>
            <person name="Magnuson J.K."/>
            <person name="James T.Y."/>
            <person name="O'Malley M.A."/>
            <person name="Stajich J.E."/>
            <person name="Spatafora J.W."/>
            <person name="Visel A."/>
            <person name="Grigoriev I.V."/>
        </authorList>
    </citation>
    <scope>NUCLEOTIDE SEQUENCE [LARGE SCALE GENOMIC DNA]</scope>
    <source>
        <strain evidence="10 11">CBS 129021</strain>
    </source>
</reference>
<proteinExistence type="predicted"/>
<dbReference type="PANTHER" id="PTHR43341">
    <property type="entry name" value="AMINO ACID PERMEASE"/>
    <property type="match status" value="1"/>
</dbReference>
<dbReference type="FunCoup" id="A0A1Y2E9E5">
    <property type="interactions" value="131"/>
</dbReference>
<feature type="transmembrane region" description="Helical" evidence="8">
    <location>
        <begin position="459"/>
        <end position="483"/>
    </location>
</feature>
<feature type="transmembrane region" description="Helical" evidence="8">
    <location>
        <begin position="83"/>
        <end position="109"/>
    </location>
</feature>
<dbReference type="PANTHER" id="PTHR43341:SF6">
    <property type="entry name" value="AMINO ACID TRANSPORTER (EUROFUNG)"/>
    <property type="match status" value="1"/>
</dbReference>
<feature type="transmembrane region" description="Helical" evidence="8">
    <location>
        <begin position="55"/>
        <end position="77"/>
    </location>
</feature>
<comment type="subcellular location">
    <subcellularLocation>
        <location evidence="1">Membrane</location>
        <topology evidence="1">Multi-pass membrane protein</topology>
    </subcellularLocation>
</comment>
<dbReference type="Pfam" id="PF00324">
    <property type="entry name" value="AA_permease"/>
    <property type="match status" value="1"/>
</dbReference>
<dbReference type="InterPro" id="IPR004841">
    <property type="entry name" value="AA-permease/SLC12A_dom"/>
</dbReference>
<feature type="transmembrane region" description="Helical" evidence="8">
    <location>
        <begin position="161"/>
        <end position="183"/>
    </location>
</feature>
<accession>A0A1Y2E9E5</accession>
<evidence type="ECO:0000256" key="3">
    <source>
        <dbReference type="ARBA" id="ARBA00022692"/>
    </source>
</evidence>